<evidence type="ECO:0000256" key="1">
    <source>
        <dbReference type="SAM" id="Coils"/>
    </source>
</evidence>
<evidence type="ECO:0000256" key="2">
    <source>
        <dbReference type="SAM" id="SignalP"/>
    </source>
</evidence>
<evidence type="ECO:0000313" key="4">
    <source>
        <dbReference type="Proteomes" id="UP000229236"/>
    </source>
</evidence>
<organism evidence="3 4">
    <name type="scientific">Candidatus Yonathbacteria bacterium CG_4_9_14_0_8_um_filter_46_47</name>
    <dbReference type="NCBI Taxonomy" id="1975106"/>
    <lineage>
        <taxon>Bacteria</taxon>
        <taxon>Candidatus Yonathiibacteriota</taxon>
    </lineage>
</organism>
<protein>
    <submittedName>
        <fullName evidence="3">Uncharacterized protein</fullName>
    </submittedName>
</protein>
<name>A0A2M8D6I1_9BACT</name>
<gene>
    <name evidence="3" type="ORF">CO088_03360</name>
</gene>
<dbReference type="EMBL" id="PFTM01000057">
    <property type="protein sequence ID" value="PJB82521.1"/>
    <property type="molecule type" value="Genomic_DNA"/>
</dbReference>
<reference evidence="4" key="1">
    <citation type="submission" date="2017-09" db="EMBL/GenBank/DDBJ databases">
        <title>Depth-based differentiation of microbial function through sediment-hosted aquifers and enrichment of novel symbionts in the deep terrestrial subsurface.</title>
        <authorList>
            <person name="Probst A.J."/>
            <person name="Ladd B."/>
            <person name="Jarett J.K."/>
            <person name="Geller-Mcgrath D.E."/>
            <person name="Sieber C.M.K."/>
            <person name="Emerson J.B."/>
            <person name="Anantharaman K."/>
            <person name="Thomas B.C."/>
            <person name="Malmstrom R."/>
            <person name="Stieglmeier M."/>
            <person name="Klingl A."/>
            <person name="Woyke T."/>
            <person name="Ryan C.M."/>
            <person name="Banfield J.F."/>
        </authorList>
    </citation>
    <scope>NUCLEOTIDE SEQUENCE [LARGE SCALE GENOMIC DNA]</scope>
</reference>
<comment type="caution">
    <text evidence="3">The sequence shown here is derived from an EMBL/GenBank/DDBJ whole genome shotgun (WGS) entry which is preliminary data.</text>
</comment>
<feature type="signal peptide" evidence="2">
    <location>
        <begin position="1"/>
        <end position="22"/>
    </location>
</feature>
<keyword evidence="1" id="KW-0175">Coiled coil</keyword>
<feature type="coiled-coil region" evidence="1">
    <location>
        <begin position="270"/>
        <end position="304"/>
    </location>
</feature>
<evidence type="ECO:0000313" key="3">
    <source>
        <dbReference type="EMBL" id="PJB82521.1"/>
    </source>
</evidence>
<dbReference type="Proteomes" id="UP000229236">
    <property type="component" value="Unassembled WGS sequence"/>
</dbReference>
<feature type="chain" id="PRO_5014740700" evidence="2">
    <location>
        <begin position="23"/>
        <end position="393"/>
    </location>
</feature>
<accession>A0A2M8D6I1</accession>
<sequence length="393" mass="42037">MKMIVAVLVAVLVVMHDMPAIADSAIAAPSTDNLVIRSVEEYELQPGGTAWDIWNQFYRPDVTLEEFLEEFCVVNAMADCSDEAFRHLSAGVWMASARPGAVGTTYVVRMADGSVVPPNTVTLPANVVLERRAGGAVSYALANMEPLDVAALPIVVAARAQVADLESQVAALKDALAAAIARFDGIETHMSALSTRLAVIAAGIDKILSEVIPPVNPPLTVATAIERIRGFTAPEGWLFAATLLLCIIALHQRDVRKGVEETARGLAGHAKEAAKRADQAEALFAEADRAMADLQDDLRDAIDAHATIADEVDRMAFSFRLPGDMTRGDGGTIVRIPIDPRSEEVKLLLAGSDEPVLPKNVVGSLRRSATSRRHLGIVIQDDSVVHEFAATVR</sequence>
<proteinExistence type="predicted"/>
<keyword evidence="2" id="KW-0732">Signal</keyword>
<dbReference type="AlphaFoldDB" id="A0A2M8D6I1"/>
<feature type="coiled-coil region" evidence="1">
    <location>
        <begin position="155"/>
        <end position="182"/>
    </location>
</feature>